<dbReference type="InterPro" id="IPR037914">
    <property type="entry name" value="SpoVT-AbrB_sf"/>
</dbReference>
<feature type="domain" description="HTH cro/C1-type" evidence="2">
    <location>
        <begin position="14"/>
        <end position="66"/>
    </location>
</feature>
<dbReference type="SMART" id="SM00966">
    <property type="entry name" value="SpoVT_AbrB"/>
    <property type="match status" value="1"/>
</dbReference>
<dbReference type="Pfam" id="PF04014">
    <property type="entry name" value="MazE_antitoxin"/>
    <property type="match status" value="1"/>
</dbReference>
<proteinExistence type="predicted"/>
<reference evidence="3" key="2">
    <citation type="journal article" date="2021" name="PeerJ">
        <title>Extensive microbial diversity within the chicken gut microbiome revealed by metagenomics and culture.</title>
        <authorList>
            <person name="Gilroy R."/>
            <person name="Ravi A."/>
            <person name="Getino M."/>
            <person name="Pursley I."/>
            <person name="Horton D.L."/>
            <person name="Alikhan N.F."/>
            <person name="Baker D."/>
            <person name="Gharbi K."/>
            <person name="Hall N."/>
            <person name="Watson M."/>
            <person name="Adriaenssens E.M."/>
            <person name="Foster-Nyarko E."/>
            <person name="Jarju S."/>
            <person name="Secka A."/>
            <person name="Antonio M."/>
            <person name="Oren A."/>
            <person name="Chaudhuri R.R."/>
            <person name="La Ragione R."/>
            <person name="Hildebrand F."/>
            <person name="Pallen M.J."/>
        </authorList>
    </citation>
    <scope>NUCLEOTIDE SEQUENCE</scope>
    <source>
        <strain evidence="3">13766</strain>
    </source>
</reference>
<evidence type="ECO:0000313" key="3">
    <source>
        <dbReference type="EMBL" id="HIS91581.1"/>
    </source>
</evidence>
<dbReference type="Proteomes" id="UP000824140">
    <property type="component" value="Unassembled WGS sequence"/>
</dbReference>
<evidence type="ECO:0000259" key="2">
    <source>
        <dbReference type="PROSITE" id="PS50943"/>
    </source>
</evidence>
<accession>A0A9D1FXV6</accession>
<dbReference type="InterPro" id="IPR001387">
    <property type="entry name" value="Cro/C1-type_HTH"/>
</dbReference>
<keyword evidence="1" id="KW-0238">DNA-binding</keyword>
<dbReference type="SUPFAM" id="SSF47413">
    <property type="entry name" value="lambda repressor-like DNA-binding domains"/>
    <property type="match status" value="1"/>
</dbReference>
<evidence type="ECO:0000313" key="4">
    <source>
        <dbReference type="Proteomes" id="UP000824140"/>
    </source>
</evidence>
<comment type="caution">
    <text evidence="3">The sequence shown here is derived from an EMBL/GenBank/DDBJ whole genome shotgun (WGS) entry which is preliminary data.</text>
</comment>
<organism evidence="3 4">
    <name type="scientific">Candidatus Alectryocaccomicrobium excrementavium</name>
    <dbReference type="NCBI Taxonomy" id="2840668"/>
    <lineage>
        <taxon>Bacteria</taxon>
        <taxon>Bacillati</taxon>
        <taxon>Bacillota</taxon>
        <taxon>Clostridia</taxon>
        <taxon>Candidatus Alectryocaccomicrobium</taxon>
    </lineage>
</organism>
<dbReference type="Pfam" id="PF01381">
    <property type="entry name" value="HTH_3"/>
    <property type="match status" value="1"/>
</dbReference>
<protein>
    <submittedName>
        <fullName evidence="3">Helix-turn-helix domain-containing protein</fullName>
    </submittedName>
</protein>
<name>A0A9D1FXV6_9FIRM</name>
<dbReference type="PANTHER" id="PTHR46558">
    <property type="entry name" value="TRACRIPTIONAL REGULATORY PROTEIN-RELATED-RELATED"/>
    <property type="match status" value="1"/>
</dbReference>
<dbReference type="PANTHER" id="PTHR46558:SF4">
    <property type="entry name" value="DNA-BIDING PHAGE PROTEIN"/>
    <property type="match status" value="1"/>
</dbReference>
<dbReference type="Gene3D" id="2.10.260.10">
    <property type="match status" value="1"/>
</dbReference>
<dbReference type="CDD" id="cd00093">
    <property type="entry name" value="HTH_XRE"/>
    <property type="match status" value="1"/>
</dbReference>
<dbReference type="Gene3D" id="1.10.260.40">
    <property type="entry name" value="lambda repressor-like DNA-binding domains"/>
    <property type="match status" value="1"/>
</dbReference>
<dbReference type="GO" id="GO:0003677">
    <property type="term" value="F:DNA binding"/>
    <property type="evidence" value="ECO:0007669"/>
    <property type="project" value="UniProtKB-KW"/>
</dbReference>
<evidence type="ECO:0000256" key="1">
    <source>
        <dbReference type="ARBA" id="ARBA00023125"/>
    </source>
</evidence>
<gene>
    <name evidence="3" type="ORF">IAA84_01035</name>
</gene>
<dbReference type="NCBIfam" id="TIGR01439">
    <property type="entry name" value="lp_hng_hel_AbrB"/>
    <property type="match status" value="1"/>
</dbReference>
<dbReference type="InterPro" id="IPR007159">
    <property type="entry name" value="SpoVT-AbrB_dom"/>
</dbReference>
<dbReference type="AlphaFoldDB" id="A0A9D1FXV6"/>
<dbReference type="PROSITE" id="PS50943">
    <property type="entry name" value="HTH_CROC1"/>
    <property type="match status" value="1"/>
</dbReference>
<sequence length="159" mass="18075">MKNPSTQISRNLCALRRKQRYTLEEVAEKIGVTRQAVAKWENGETVPDIANCEALARLYDVTLDDLVRFDESERKMPIPPRGKHLFGVVKLGERGQIVLPKQAREVFRIQPGDRLVVLGDEEPGRAGIALMPEKAFLMAADFFRNTLELREEEAEEQKA</sequence>
<dbReference type="InterPro" id="IPR010982">
    <property type="entry name" value="Lambda_DNA-bd_dom_sf"/>
</dbReference>
<dbReference type="SUPFAM" id="SSF89447">
    <property type="entry name" value="AbrB/MazE/MraZ-like"/>
    <property type="match status" value="1"/>
</dbReference>
<dbReference type="EMBL" id="DVJN01000020">
    <property type="protein sequence ID" value="HIS91581.1"/>
    <property type="molecule type" value="Genomic_DNA"/>
</dbReference>
<reference evidence="3" key="1">
    <citation type="submission" date="2020-10" db="EMBL/GenBank/DDBJ databases">
        <authorList>
            <person name="Gilroy R."/>
        </authorList>
    </citation>
    <scope>NUCLEOTIDE SEQUENCE</scope>
    <source>
        <strain evidence="3">13766</strain>
    </source>
</reference>
<dbReference type="SMART" id="SM00530">
    <property type="entry name" value="HTH_XRE"/>
    <property type="match status" value="1"/>
</dbReference>